<evidence type="ECO:0000313" key="2">
    <source>
        <dbReference type="Proteomes" id="UP000196816"/>
    </source>
</evidence>
<protein>
    <submittedName>
        <fullName evidence="1">Uncharacterized protein</fullName>
    </submittedName>
</protein>
<dbReference type="RefSeq" id="WP_124307063.1">
    <property type="nucleotide sequence ID" value="NZ_CP021922.1"/>
</dbReference>
<evidence type="ECO:0000313" key="1">
    <source>
        <dbReference type="EMBL" id="ASC05935.1"/>
    </source>
</evidence>
<dbReference type="Proteomes" id="UP000196816">
    <property type="component" value="Chromosome"/>
</dbReference>
<accession>A0AAC9X1G2</accession>
<gene>
    <name evidence="1" type="ORF">S101468_01697</name>
</gene>
<name>A0AAC9X1G2_ACEPA</name>
<proteinExistence type="predicted"/>
<organism evidence="1 2">
    <name type="scientific">Acetobacter pasteurianus subsp. pasteurianus</name>
    <dbReference type="NCBI Taxonomy" id="481145"/>
    <lineage>
        <taxon>Bacteria</taxon>
        <taxon>Pseudomonadati</taxon>
        <taxon>Pseudomonadota</taxon>
        <taxon>Alphaproteobacteria</taxon>
        <taxon>Acetobacterales</taxon>
        <taxon>Acetobacteraceae</taxon>
        <taxon>Acetobacter</taxon>
    </lineage>
</organism>
<sequence length="207" mass="22797">MTYEELISKLRQRQALIVHFSHHACMRDGGIFPADLHAAALNSRLWALSCCLVWPSHSMSLPGSIGLVLHPRCLASIVSVKASDSGSLTNPNGEEDGLGEPLDQSSFDRSFDVEAGAYNEWRVKESDVIGVYFEGDGRELYAKKYISHEDPETGMPIAIDIGIKIIPLAEVHESFPDLPVYTRIDGKIMATNIPGSVIYPWSLTGHF</sequence>
<dbReference type="EMBL" id="CP021922">
    <property type="protein sequence ID" value="ASC05935.1"/>
    <property type="molecule type" value="Genomic_DNA"/>
</dbReference>
<reference evidence="1 2" key="1">
    <citation type="submission" date="2017-06" db="EMBL/GenBank/DDBJ databases">
        <title>Genome sequence of Acetobacter pasteurianus subsp. pasteurianus strain SRCM101468.</title>
        <authorList>
            <person name="Cho S.H."/>
        </authorList>
    </citation>
    <scope>NUCLEOTIDE SEQUENCE [LARGE SCALE GENOMIC DNA]</scope>
    <source>
        <strain evidence="1 2">SRCM101468</strain>
    </source>
</reference>
<dbReference type="AlphaFoldDB" id="A0AAC9X1G2"/>